<accession>A0A0N9HNX1</accession>
<reference evidence="3" key="1">
    <citation type="journal article" date="2015" name="Zool. Sci.">
        <title>Identification of up-regulated genes in the resting egg-producing water flea (Daphnia pulex) and analysis of their expression.</title>
        <authorList>
            <person name="Takahashi T."/>
            <person name="Ohnuma M."/>
        </authorList>
    </citation>
    <scope>NUCLEOTIDE SEQUENCE</scope>
</reference>
<dbReference type="AlphaFoldDB" id="A0A0N9HNX1"/>
<protein>
    <submittedName>
        <fullName evidence="3">Epidermal cell-derived protein</fullName>
    </submittedName>
</protein>
<feature type="compositionally biased region" description="Polar residues" evidence="1">
    <location>
        <begin position="95"/>
        <end position="110"/>
    </location>
</feature>
<gene>
    <name evidence="3" type="primary">ep-1</name>
</gene>
<dbReference type="EMBL" id="KR153837">
    <property type="protein sequence ID" value="ALG03260.1"/>
    <property type="molecule type" value="mRNA"/>
</dbReference>
<sequence>MAKFATALVLVSFVALAMAGDGYHSGGYKAQPYHKTASYHKPAPYMKAKVPSYAPQKKAYNNPTYDMAGYQSEMGTYYNKKQYNAKPSYPKMESNYGSHQQKSYGNVYQG</sequence>
<evidence type="ECO:0000256" key="2">
    <source>
        <dbReference type="SAM" id="SignalP"/>
    </source>
</evidence>
<keyword evidence="2" id="KW-0732">Signal</keyword>
<feature type="signal peptide" evidence="2">
    <location>
        <begin position="1"/>
        <end position="19"/>
    </location>
</feature>
<feature type="region of interest" description="Disordered" evidence="1">
    <location>
        <begin position="89"/>
        <end position="110"/>
    </location>
</feature>
<organism evidence="3">
    <name type="scientific">Daphnia pulex</name>
    <name type="common">Water flea</name>
    <dbReference type="NCBI Taxonomy" id="6669"/>
    <lineage>
        <taxon>Eukaryota</taxon>
        <taxon>Metazoa</taxon>
        <taxon>Ecdysozoa</taxon>
        <taxon>Arthropoda</taxon>
        <taxon>Crustacea</taxon>
        <taxon>Branchiopoda</taxon>
        <taxon>Diplostraca</taxon>
        <taxon>Cladocera</taxon>
        <taxon>Anomopoda</taxon>
        <taxon>Daphniidae</taxon>
        <taxon>Daphnia</taxon>
    </lineage>
</organism>
<evidence type="ECO:0000256" key="1">
    <source>
        <dbReference type="SAM" id="MobiDB-lite"/>
    </source>
</evidence>
<evidence type="ECO:0000313" key="3">
    <source>
        <dbReference type="EMBL" id="ALG03260.1"/>
    </source>
</evidence>
<dbReference type="OrthoDB" id="6335038at2759"/>
<proteinExistence type="evidence at transcript level"/>
<name>A0A0N9HNX1_DAPPU</name>
<feature type="chain" id="PRO_5006035336" evidence="2">
    <location>
        <begin position="20"/>
        <end position="110"/>
    </location>
</feature>